<comment type="subcellular location">
    <subcellularLocation>
        <location evidence="1">Nucleus</location>
    </subcellularLocation>
</comment>
<evidence type="ECO:0000256" key="7">
    <source>
        <dbReference type="ARBA" id="ARBA00023163"/>
    </source>
</evidence>
<evidence type="ECO:0000256" key="8">
    <source>
        <dbReference type="ARBA" id="ARBA00023242"/>
    </source>
</evidence>
<feature type="compositionally biased region" description="Basic residues" evidence="10">
    <location>
        <begin position="168"/>
        <end position="178"/>
    </location>
</feature>
<keyword evidence="3 9" id="KW-0863">Zinc-finger</keyword>
<feature type="region of interest" description="Disordered" evidence="10">
    <location>
        <begin position="168"/>
        <end position="197"/>
    </location>
</feature>
<keyword evidence="2" id="KW-0479">Metal-binding</keyword>
<keyword evidence="5" id="KW-0805">Transcription regulation</keyword>
<keyword evidence="6" id="KW-0238">DNA-binding</keyword>
<dbReference type="InterPro" id="IPR004333">
    <property type="entry name" value="SBP_dom"/>
</dbReference>
<dbReference type="InterPro" id="IPR036893">
    <property type="entry name" value="SBP_sf"/>
</dbReference>
<dbReference type="GO" id="GO:0005634">
    <property type="term" value="C:nucleus"/>
    <property type="evidence" value="ECO:0007669"/>
    <property type="project" value="UniProtKB-SubCell"/>
</dbReference>
<dbReference type="Proteomes" id="UP000825729">
    <property type="component" value="Unassembled WGS sequence"/>
</dbReference>
<dbReference type="GO" id="GO:0003677">
    <property type="term" value="F:DNA binding"/>
    <property type="evidence" value="ECO:0007669"/>
    <property type="project" value="UniProtKB-KW"/>
</dbReference>
<keyword evidence="7" id="KW-0804">Transcription</keyword>
<comment type="caution">
    <text evidence="12">The sequence shown here is derived from an EMBL/GenBank/DDBJ whole genome shotgun (WGS) entry which is preliminary data.</text>
</comment>
<dbReference type="Pfam" id="PF03110">
    <property type="entry name" value="SBP"/>
    <property type="match status" value="1"/>
</dbReference>
<organism evidence="12 13">
    <name type="scientific">Aristolochia fimbriata</name>
    <name type="common">White veined hardy Dutchman's pipe vine</name>
    <dbReference type="NCBI Taxonomy" id="158543"/>
    <lineage>
        <taxon>Eukaryota</taxon>
        <taxon>Viridiplantae</taxon>
        <taxon>Streptophyta</taxon>
        <taxon>Embryophyta</taxon>
        <taxon>Tracheophyta</taxon>
        <taxon>Spermatophyta</taxon>
        <taxon>Magnoliopsida</taxon>
        <taxon>Magnoliidae</taxon>
        <taxon>Piperales</taxon>
        <taxon>Aristolochiaceae</taxon>
        <taxon>Aristolochia</taxon>
    </lineage>
</organism>
<dbReference type="FunFam" id="4.10.1100.10:FF:000001">
    <property type="entry name" value="Squamosa promoter-binding-like protein 14"/>
    <property type="match status" value="1"/>
</dbReference>
<evidence type="ECO:0000256" key="5">
    <source>
        <dbReference type="ARBA" id="ARBA00023015"/>
    </source>
</evidence>
<dbReference type="InterPro" id="IPR044817">
    <property type="entry name" value="SBP-like"/>
</dbReference>
<evidence type="ECO:0000259" key="11">
    <source>
        <dbReference type="PROSITE" id="PS51141"/>
    </source>
</evidence>
<feature type="domain" description="SBP-type" evidence="11">
    <location>
        <begin position="101"/>
        <end position="178"/>
    </location>
</feature>
<keyword evidence="13" id="KW-1185">Reference proteome</keyword>
<dbReference type="PANTHER" id="PTHR31251:SF180">
    <property type="entry name" value="SBP-TYPE DOMAIN-CONTAINING PROTEIN"/>
    <property type="match status" value="1"/>
</dbReference>
<dbReference type="Gene3D" id="4.10.1100.10">
    <property type="entry name" value="Transcription factor, SBP-box domain"/>
    <property type="match status" value="1"/>
</dbReference>
<keyword evidence="4" id="KW-0862">Zinc</keyword>
<evidence type="ECO:0000256" key="4">
    <source>
        <dbReference type="ARBA" id="ARBA00022833"/>
    </source>
</evidence>
<evidence type="ECO:0000256" key="6">
    <source>
        <dbReference type="ARBA" id="ARBA00023125"/>
    </source>
</evidence>
<evidence type="ECO:0000256" key="1">
    <source>
        <dbReference type="ARBA" id="ARBA00004123"/>
    </source>
</evidence>
<keyword evidence="8" id="KW-0539">Nucleus</keyword>
<protein>
    <recommendedName>
        <fullName evidence="11">SBP-type domain-containing protein</fullName>
    </recommendedName>
</protein>
<evidence type="ECO:0000256" key="3">
    <source>
        <dbReference type="ARBA" id="ARBA00022771"/>
    </source>
</evidence>
<evidence type="ECO:0000313" key="12">
    <source>
        <dbReference type="EMBL" id="KAG9452283.1"/>
    </source>
</evidence>
<accession>A0AAV7EY83</accession>
<dbReference type="PROSITE" id="PS51141">
    <property type="entry name" value="ZF_SBP"/>
    <property type="match status" value="1"/>
</dbReference>
<gene>
    <name evidence="12" type="ORF">H6P81_005187</name>
</gene>
<dbReference type="PANTHER" id="PTHR31251">
    <property type="entry name" value="SQUAMOSA PROMOTER-BINDING-LIKE PROTEIN 4"/>
    <property type="match status" value="1"/>
</dbReference>
<sequence length="343" mass="37549">MENGGDYWDFTPFNTPASFNEMMYQGSGNAQHHLLAAAAVNHHVPTVDPHLTCLKLGKRHYFEDAGERHVGGFPLVKRGRGYGGPSAAGASSSSPAALGTVPRCQVEGCNVALLNAKDYHRRHKVCEMHSKAPKVIVLGIEQRFCQQCSRFHVVSEFDDSKRSCRRRLAGHNERRRKSSHEAMARNPSQDNKLTGGRFPCISSTSGRALSLLSSKASSSSSWVSPSDLSFRSSAALRELIAENRAAILARQLFSERSWPHGVDEPGGAHVLVAHDGHNEQHQQVPVVVPASWSHFHEPTVHVTLDLMQAPASSFGVHPGRSKSKEDEECCELWKSLTGGTHVV</sequence>
<proteinExistence type="predicted"/>
<name>A0AAV7EY83_ARIFI</name>
<dbReference type="SUPFAM" id="SSF103612">
    <property type="entry name" value="SBT domain"/>
    <property type="match status" value="1"/>
</dbReference>
<dbReference type="GO" id="GO:0008270">
    <property type="term" value="F:zinc ion binding"/>
    <property type="evidence" value="ECO:0007669"/>
    <property type="project" value="UniProtKB-KW"/>
</dbReference>
<evidence type="ECO:0000256" key="9">
    <source>
        <dbReference type="PROSITE-ProRule" id="PRU00470"/>
    </source>
</evidence>
<evidence type="ECO:0000256" key="2">
    <source>
        <dbReference type="ARBA" id="ARBA00022723"/>
    </source>
</evidence>
<evidence type="ECO:0000313" key="13">
    <source>
        <dbReference type="Proteomes" id="UP000825729"/>
    </source>
</evidence>
<dbReference type="AlphaFoldDB" id="A0AAV7EY83"/>
<evidence type="ECO:0000256" key="10">
    <source>
        <dbReference type="SAM" id="MobiDB-lite"/>
    </source>
</evidence>
<reference evidence="12 13" key="1">
    <citation type="submission" date="2021-07" db="EMBL/GenBank/DDBJ databases">
        <title>The Aristolochia fimbriata genome: insights into angiosperm evolution, floral development and chemical biosynthesis.</title>
        <authorList>
            <person name="Jiao Y."/>
        </authorList>
    </citation>
    <scope>NUCLEOTIDE SEQUENCE [LARGE SCALE GENOMIC DNA]</scope>
    <source>
        <strain evidence="12">IBCAS-2021</strain>
        <tissue evidence="12">Leaf</tissue>
    </source>
</reference>
<dbReference type="EMBL" id="JAINDJ010000003">
    <property type="protein sequence ID" value="KAG9452283.1"/>
    <property type="molecule type" value="Genomic_DNA"/>
</dbReference>